<dbReference type="InterPro" id="IPR020550">
    <property type="entry name" value="Inositol_monophosphatase_CS"/>
</dbReference>
<keyword evidence="6 8" id="KW-0378">Hydrolase</keyword>
<evidence type="ECO:0000256" key="2">
    <source>
        <dbReference type="ARBA" id="ARBA00001946"/>
    </source>
</evidence>
<dbReference type="FunFam" id="3.30.540.10:FF:000003">
    <property type="entry name" value="Inositol-1-monophosphatase"/>
    <property type="match status" value="1"/>
</dbReference>
<dbReference type="SUPFAM" id="SSF56655">
    <property type="entry name" value="Carbohydrate phosphatase"/>
    <property type="match status" value="1"/>
</dbReference>
<evidence type="ECO:0000256" key="1">
    <source>
        <dbReference type="ARBA" id="ARBA00001033"/>
    </source>
</evidence>
<evidence type="ECO:0000256" key="3">
    <source>
        <dbReference type="ARBA" id="ARBA00009759"/>
    </source>
</evidence>
<dbReference type="Pfam" id="PF00459">
    <property type="entry name" value="Inositol_P"/>
    <property type="match status" value="1"/>
</dbReference>
<evidence type="ECO:0000256" key="6">
    <source>
        <dbReference type="ARBA" id="ARBA00022801"/>
    </source>
</evidence>
<evidence type="ECO:0000313" key="8">
    <source>
        <dbReference type="EMBL" id="VFU14954.1"/>
    </source>
</evidence>
<keyword evidence="5" id="KW-0479">Metal-binding</keyword>
<dbReference type="GO" id="GO:0006020">
    <property type="term" value="P:inositol metabolic process"/>
    <property type="evidence" value="ECO:0007669"/>
    <property type="project" value="TreeGrafter"/>
</dbReference>
<organism evidence="8">
    <name type="scientific">anaerobic digester metagenome</name>
    <dbReference type="NCBI Taxonomy" id="1263854"/>
    <lineage>
        <taxon>unclassified sequences</taxon>
        <taxon>metagenomes</taxon>
        <taxon>ecological metagenomes</taxon>
    </lineage>
</organism>
<protein>
    <recommendedName>
        <fullName evidence="4">inositol-phosphate phosphatase</fullName>
        <ecNumber evidence="4">3.1.3.25</ecNumber>
    </recommendedName>
</protein>
<dbReference type="GO" id="GO:0007165">
    <property type="term" value="P:signal transduction"/>
    <property type="evidence" value="ECO:0007669"/>
    <property type="project" value="TreeGrafter"/>
</dbReference>
<evidence type="ECO:0000256" key="7">
    <source>
        <dbReference type="ARBA" id="ARBA00022842"/>
    </source>
</evidence>
<evidence type="ECO:0000256" key="5">
    <source>
        <dbReference type="ARBA" id="ARBA00022723"/>
    </source>
</evidence>
<comment type="similarity">
    <text evidence="3">Belongs to the inositol monophosphatase superfamily.</text>
</comment>
<dbReference type="GO" id="GO:0046854">
    <property type="term" value="P:phosphatidylinositol phosphate biosynthetic process"/>
    <property type="evidence" value="ECO:0007669"/>
    <property type="project" value="InterPro"/>
</dbReference>
<sequence>MKYLVLARVAMLNFTVNLAKKAGEYLKENFGKKLNVEHKGRIDLVTQIDRNSQDIIIEGIEREFPHHTIIAEEGVNKTTGHEYTWFVDPLDGTVNFVHGIPFFCVSLGVFKGNKPYIGVCYNPMSGDLFSAQSEKGAFRNGEKITVSRASHLIDSLVVTGFPYSLTGLDDSMSRFSRILREVQGIRRFGSAALDLCFVASGSFDGFWEVGLHPWDLAGGVVVLLEAGGRVTGFSGEEFDPYHGDILASNGIIHDDLRRLM</sequence>
<dbReference type="PANTHER" id="PTHR20854:SF4">
    <property type="entry name" value="INOSITOL-1-MONOPHOSPHATASE-RELATED"/>
    <property type="match status" value="1"/>
</dbReference>
<proteinExistence type="inferred from homology"/>
<dbReference type="PANTHER" id="PTHR20854">
    <property type="entry name" value="INOSITOL MONOPHOSPHATASE"/>
    <property type="match status" value="1"/>
</dbReference>
<dbReference type="AlphaFoldDB" id="A0A485M1H4"/>
<accession>A0A485M1H4</accession>
<dbReference type="InterPro" id="IPR033942">
    <property type="entry name" value="IMPase"/>
</dbReference>
<reference evidence="8" key="1">
    <citation type="submission" date="2019-03" db="EMBL/GenBank/DDBJ databases">
        <authorList>
            <person name="Hao L."/>
        </authorList>
    </citation>
    <scope>NUCLEOTIDE SEQUENCE</scope>
</reference>
<dbReference type="CDD" id="cd01639">
    <property type="entry name" value="IMPase"/>
    <property type="match status" value="1"/>
</dbReference>
<comment type="cofactor">
    <cofactor evidence="2">
        <name>Mg(2+)</name>
        <dbReference type="ChEBI" id="CHEBI:18420"/>
    </cofactor>
</comment>
<dbReference type="GO" id="GO:0008934">
    <property type="term" value="F:inositol monophosphate 1-phosphatase activity"/>
    <property type="evidence" value="ECO:0007669"/>
    <property type="project" value="InterPro"/>
</dbReference>
<dbReference type="PROSITE" id="PS00630">
    <property type="entry name" value="IMP_2"/>
    <property type="match status" value="1"/>
</dbReference>
<dbReference type="EMBL" id="CAADRM010000100">
    <property type="protein sequence ID" value="VFU14954.1"/>
    <property type="molecule type" value="Genomic_DNA"/>
</dbReference>
<dbReference type="InterPro" id="IPR000760">
    <property type="entry name" value="Inositol_monophosphatase-like"/>
</dbReference>
<dbReference type="PRINTS" id="PR00377">
    <property type="entry name" value="IMPHPHTASES"/>
</dbReference>
<gene>
    <name evidence="8" type="primary">suhB</name>
    <name evidence="8" type="ORF">SCFA_370007</name>
</gene>
<dbReference type="PROSITE" id="PS00629">
    <property type="entry name" value="IMP_1"/>
    <property type="match status" value="1"/>
</dbReference>
<evidence type="ECO:0000256" key="4">
    <source>
        <dbReference type="ARBA" id="ARBA00013106"/>
    </source>
</evidence>
<comment type="catalytic activity">
    <reaction evidence="1">
        <text>a myo-inositol phosphate + H2O = myo-inositol + phosphate</text>
        <dbReference type="Rhea" id="RHEA:24056"/>
        <dbReference type="ChEBI" id="CHEBI:15377"/>
        <dbReference type="ChEBI" id="CHEBI:17268"/>
        <dbReference type="ChEBI" id="CHEBI:43474"/>
        <dbReference type="ChEBI" id="CHEBI:84139"/>
        <dbReference type="EC" id="3.1.3.25"/>
    </reaction>
</comment>
<name>A0A485M1H4_9ZZZZ</name>
<dbReference type="Gene3D" id="3.30.540.10">
    <property type="entry name" value="Fructose-1,6-Bisphosphatase, subunit A, domain 1"/>
    <property type="match status" value="1"/>
</dbReference>
<dbReference type="FunFam" id="3.40.190.80:FF:000020">
    <property type="entry name" value="Fructose-1,6-bisphosphatase/inositol-1-monophosphatase"/>
    <property type="match status" value="1"/>
</dbReference>
<dbReference type="GO" id="GO:0046872">
    <property type="term" value="F:metal ion binding"/>
    <property type="evidence" value="ECO:0007669"/>
    <property type="project" value="UniProtKB-KW"/>
</dbReference>
<dbReference type="Gene3D" id="3.40.190.80">
    <property type="match status" value="1"/>
</dbReference>
<dbReference type="InterPro" id="IPR020583">
    <property type="entry name" value="Inositol_monoP_metal-BS"/>
</dbReference>
<keyword evidence="7" id="KW-0460">Magnesium</keyword>
<dbReference type="EC" id="3.1.3.25" evidence="4"/>